<accession>T0Y381</accession>
<dbReference type="EMBL" id="AUZX01016003">
    <property type="protein sequence ID" value="EQD27493.1"/>
    <property type="molecule type" value="Genomic_DNA"/>
</dbReference>
<sequence length="246" mass="25971">DQYDNPVSAPVSVQITATGTAGTLSATSANLPGPGAAATFTAVQTGVEQVTVTPVGEPGMAPITVDFRVIASAADVAAGKGYWLLQSDLQKVNQQSLLSELKAAGVTHVYLEVEETSLGFYGSSSLRHFLYAAHDSGIAVIAWVFPYLYNVGYDISLTRQVAAYTAPTGDRPDAIAADMEENISPSAVGQYAQAVRQAMGPQGVFIAVTYPPIYHESYPYAALGPLRQPVRTDGLLALHGHLRYVP</sequence>
<proteinExistence type="predicted"/>
<dbReference type="AlphaFoldDB" id="T0Y381"/>
<organism evidence="1">
    <name type="scientific">mine drainage metagenome</name>
    <dbReference type="NCBI Taxonomy" id="410659"/>
    <lineage>
        <taxon>unclassified sequences</taxon>
        <taxon>metagenomes</taxon>
        <taxon>ecological metagenomes</taxon>
    </lineage>
</organism>
<feature type="non-terminal residue" evidence="1">
    <location>
        <position position="246"/>
    </location>
</feature>
<comment type="caution">
    <text evidence="1">The sequence shown here is derived from an EMBL/GenBank/DDBJ whole genome shotgun (WGS) entry which is preliminary data.</text>
</comment>
<name>T0Y381_9ZZZZ</name>
<reference evidence="1" key="2">
    <citation type="journal article" date="2014" name="ISME J.">
        <title>Microbial stratification in low pH oxic and suboxic macroscopic growths along an acid mine drainage.</title>
        <authorList>
            <person name="Mendez-Garcia C."/>
            <person name="Mesa V."/>
            <person name="Sprenger R.R."/>
            <person name="Richter M."/>
            <person name="Diez M.S."/>
            <person name="Solano J."/>
            <person name="Bargiela R."/>
            <person name="Golyshina O.V."/>
            <person name="Manteca A."/>
            <person name="Ramos J.L."/>
            <person name="Gallego J.R."/>
            <person name="Llorente I."/>
            <person name="Martins Dos Santos V.A."/>
            <person name="Jensen O.N."/>
            <person name="Pelaez A.I."/>
            <person name="Sanchez J."/>
            <person name="Ferrer M."/>
        </authorList>
    </citation>
    <scope>NUCLEOTIDE SEQUENCE</scope>
</reference>
<reference evidence="1" key="1">
    <citation type="submission" date="2013-08" db="EMBL/GenBank/DDBJ databases">
        <authorList>
            <person name="Mendez C."/>
            <person name="Richter M."/>
            <person name="Ferrer M."/>
            <person name="Sanchez J."/>
        </authorList>
    </citation>
    <scope>NUCLEOTIDE SEQUENCE</scope>
</reference>
<gene>
    <name evidence="1" type="ORF">B1A_21652</name>
</gene>
<feature type="non-terminal residue" evidence="1">
    <location>
        <position position="1"/>
    </location>
</feature>
<protein>
    <submittedName>
        <fullName evidence="1">Copper amine oxidase domain protein</fullName>
    </submittedName>
</protein>
<evidence type="ECO:0000313" key="1">
    <source>
        <dbReference type="EMBL" id="EQD27493.1"/>
    </source>
</evidence>